<feature type="region of interest" description="Disordered" evidence="1">
    <location>
        <begin position="35"/>
        <end position="76"/>
    </location>
</feature>
<organism evidence="2 3">
    <name type="scientific">Elysia marginata</name>
    <dbReference type="NCBI Taxonomy" id="1093978"/>
    <lineage>
        <taxon>Eukaryota</taxon>
        <taxon>Metazoa</taxon>
        <taxon>Spiralia</taxon>
        <taxon>Lophotrochozoa</taxon>
        <taxon>Mollusca</taxon>
        <taxon>Gastropoda</taxon>
        <taxon>Heterobranchia</taxon>
        <taxon>Euthyneura</taxon>
        <taxon>Panpulmonata</taxon>
        <taxon>Sacoglossa</taxon>
        <taxon>Placobranchoidea</taxon>
        <taxon>Plakobranchidae</taxon>
        <taxon>Elysia</taxon>
    </lineage>
</organism>
<sequence>MAKDPVSLLAVLNFLRYGLRPQRLCGLAVRHSLRDRERRQSTTRFDKQQLPNVTDRPRPDSPVSWHSTRPPPPPVVGFPLEPRDALSLYPRGPSPSKVQVLTTSLLVQYAAVSLARSSWNNYTPQTLHTPITYLKAGLAQPTNVSPAAACCKQAVVTKCYLLGALLFVVEIMG</sequence>
<protein>
    <submittedName>
        <fullName evidence="2">Uncharacterized protein</fullName>
    </submittedName>
</protein>
<gene>
    <name evidence="2" type="ORF">ElyMa_000043500</name>
</gene>
<keyword evidence="3" id="KW-1185">Reference proteome</keyword>
<evidence type="ECO:0000256" key="1">
    <source>
        <dbReference type="SAM" id="MobiDB-lite"/>
    </source>
</evidence>
<evidence type="ECO:0000313" key="2">
    <source>
        <dbReference type="EMBL" id="GFR58925.1"/>
    </source>
</evidence>
<evidence type="ECO:0000313" key="3">
    <source>
        <dbReference type="Proteomes" id="UP000762676"/>
    </source>
</evidence>
<accession>A0AAV4EDR0</accession>
<feature type="compositionally biased region" description="Basic and acidic residues" evidence="1">
    <location>
        <begin position="35"/>
        <end position="47"/>
    </location>
</feature>
<name>A0AAV4EDR0_9GAST</name>
<comment type="caution">
    <text evidence="2">The sequence shown here is derived from an EMBL/GenBank/DDBJ whole genome shotgun (WGS) entry which is preliminary data.</text>
</comment>
<dbReference type="AlphaFoldDB" id="A0AAV4EDR0"/>
<reference evidence="2 3" key="1">
    <citation type="journal article" date="2021" name="Elife">
        <title>Chloroplast acquisition without the gene transfer in kleptoplastic sea slugs, Plakobranchus ocellatus.</title>
        <authorList>
            <person name="Maeda T."/>
            <person name="Takahashi S."/>
            <person name="Yoshida T."/>
            <person name="Shimamura S."/>
            <person name="Takaki Y."/>
            <person name="Nagai Y."/>
            <person name="Toyoda A."/>
            <person name="Suzuki Y."/>
            <person name="Arimoto A."/>
            <person name="Ishii H."/>
            <person name="Satoh N."/>
            <person name="Nishiyama T."/>
            <person name="Hasebe M."/>
            <person name="Maruyama T."/>
            <person name="Minagawa J."/>
            <person name="Obokata J."/>
            <person name="Shigenobu S."/>
        </authorList>
    </citation>
    <scope>NUCLEOTIDE SEQUENCE [LARGE SCALE GENOMIC DNA]</scope>
</reference>
<dbReference type="Proteomes" id="UP000762676">
    <property type="component" value="Unassembled WGS sequence"/>
</dbReference>
<dbReference type="EMBL" id="BMAT01000063">
    <property type="protein sequence ID" value="GFR58925.1"/>
    <property type="molecule type" value="Genomic_DNA"/>
</dbReference>
<proteinExistence type="predicted"/>